<evidence type="ECO:0000313" key="1">
    <source>
        <dbReference type="EMBL" id="QHS93050.1"/>
    </source>
</evidence>
<sequence>MFSIDTLPSEIGFKISEFGQAPPELDLNLMTSQILRHNPNFNMRSQLNLTRLLTLTRDIHEDIIALRKYLELSPADVVRDGSIAPYLSFNDVVRDGETRCEIRATVTVTGAKYIRPILKHIRFIGYSHDDSNRVLTFRLNPEFTTLQVSSIYNVLGMDLSSNWMYRTYSYNHVARECISHIMSSSQPDLGESVECLRQIIEIHPQFNVGELLKRCQSFPQCQEAFELGRRISHEGIYHCAVSFHGYMLTTLRYPGYGGACCVQHRDRFLSLFNASSNTDIEASISKNDRLVISAKQEIMRRMIWRIHEVVTVMMGCYITSL</sequence>
<name>A0A6C0BLY2_9ZZZZ</name>
<organism evidence="1">
    <name type="scientific">viral metagenome</name>
    <dbReference type="NCBI Taxonomy" id="1070528"/>
    <lineage>
        <taxon>unclassified sequences</taxon>
        <taxon>metagenomes</taxon>
        <taxon>organismal metagenomes</taxon>
    </lineage>
</organism>
<reference evidence="1" key="1">
    <citation type="journal article" date="2020" name="Nature">
        <title>Giant virus diversity and host interactions through global metagenomics.</title>
        <authorList>
            <person name="Schulz F."/>
            <person name="Roux S."/>
            <person name="Paez-Espino D."/>
            <person name="Jungbluth S."/>
            <person name="Walsh D.A."/>
            <person name="Denef V.J."/>
            <person name="McMahon K.D."/>
            <person name="Konstantinidis K.T."/>
            <person name="Eloe-Fadrosh E.A."/>
            <person name="Kyrpides N.C."/>
            <person name="Woyke T."/>
        </authorList>
    </citation>
    <scope>NUCLEOTIDE SEQUENCE</scope>
    <source>
        <strain evidence="1">GVMAG-M-3300017651-5</strain>
    </source>
</reference>
<dbReference type="AlphaFoldDB" id="A0A6C0BLY2"/>
<protein>
    <submittedName>
        <fullName evidence="1">Uncharacterized protein</fullName>
    </submittedName>
</protein>
<dbReference type="EMBL" id="MN739195">
    <property type="protein sequence ID" value="QHS93050.1"/>
    <property type="molecule type" value="Genomic_DNA"/>
</dbReference>
<accession>A0A6C0BLY2</accession>
<proteinExistence type="predicted"/>